<dbReference type="AlphaFoldDB" id="W9QNN3"/>
<sequence>MGNDSLPTRSRLSKVWSIDPQCPCCHMEEETSVHFFGSAGVMPAFDHFTLTSGLDILFILPIRPPSGLIVGNCRGAPISTHAGAEEASSALEAELRGILRAVSLARRRGWSKLYHRK</sequence>
<keyword evidence="2" id="KW-1185">Reference proteome</keyword>
<gene>
    <name evidence="1" type="ORF">L484_016473</name>
</gene>
<organism evidence="1 2">
    <name type="scientific">Morus notabilis</name>
    <dbReference type="NCBI Taxonomy" id="981085"/>
    <lineage>
        <taxon>Eukaryota</taxon>
        <taxon>Viridiplantae</taxon>
        <taxon>Streptophyta</taxon>
        <taxon>Embryophyta</taxon>
        <taxon>Tracheophyta</taxon>
        <taxon>Spermatophyta</taxon>
        <taxon>Magnoliopsida</taxon>
        <taxon>eudicotyledons</taxon>
        <taxon>Gunneridae</taxon>
        <taxon>Pentapetalae</taxon>
        <taxon>rosids</taxon>
        <taxon>fabids</taxon>
        <taxon>Rosales</taxon>
        <taxon>Moraceae</taxon>
        <taxon>Moreae</taxon>
        <taxon>Morus</taxon>
    </lineage>
</organism>
<reference evidence="2" key="1">
    <citation type="submission" date="2013-01" db="EMBL/GenBank/DDBJ databases">
        <title>Draft Genome Sequence of a Mulberry Tree, Morus notabilis C.K. Schneid.</title>
        <authorList>
            <person name="He N."/>
            <person name="Zhao S."/>
        </authorList>
    </citation>
    <scope>NUCLEOTIDE SEQUENCE</scope>
</reference>
<protein>
    <submittedName>
        <fullName evidence="1">Uncharacterized protein</fullName>
    </submittedName>
</protein>
<evidence type="ECO:0000313" key="1">
    <source>
        <dbReference type="EMBL" id="EXB36869.1"/>
    </source>
</evidence>
<dbReference type="Proteomes" id="UP000030645">
    <property type="component" value="Unassembled WGS sequence"/>
</dbReference>
<dbReference type="EMBL" id="KE343600">
    <property type="protein sequence ID" value="EXB36869.1"/>
    <property type="molecule type" value="Genomic_DNA"/>
</dbReference>
<evidence type="ECO:0000313" key="2">
    <source>
        <dbReference type="Proteomes" id="UP000030645"/>
    </source>
</evidence>
<proteinExistence type="predicted"/>
<name>W9QNN3_9ROSA</name>
<accession>W9QNN3</accession>